<sequence length="289" mass="31793">MPHPDFQKVQASRPRPSNPPFTFTQTTNTNWTFGSGANTNTTTTTTTTTSSQEPPNHISIDPYDPLRPASLNYKLLISAITPRPIALLSTLSPDSRPNLAPYSYFNLIHHDPPLFVIGFSSPTAHPKDSLRNLLSTREAVINIISEPFLEAANSTSVDAPWGISEWDVSGLTPVFDCEVVKAPRVKEAVFSVEVKIESVREWESRREGGEKTGVMVVLEGVRFWVRGDGIDEERSMVDPAILQPIGRMGGITYSRTNEAFELPRPKFEDDIGGQAGLEKIKSQAGKSGN</sequence>
<keyword evidence="8" id="KW-1185">Reference proteome</keyword>
<evidence type="ECO:0000313" key="8">
    <source>
        <dbReference type="Proteomes" id="UP000732380"/>
    </source>
</evidence>
<dbReference type="InterPro" id="IPR012349">
    <property type="entry name" value="Split_barrel_FMN-bd"/>
</dbReference>
<dbReference type="SUPFAM" id="SSF50475">
    <property type="entry name" value="FMN-binding split barrel"/>
    <property type="match status" value="1"/>
</dbReference>
<dbReference type="InterPro" id="IPR002563">
    <property type="entry name" value="Flavin_Rdtase-like_dom"/>
</dbReference>
<feature type="compositionally biased region" description="Low complexity" evidence="5">
    <location>
        <begin position="20"/>
        <end position="49"/>
    </location>
</feature>
<dbReference type="Gene3D" id="2.30.110.10">
    <property type="entry name" value="Electron Transport, Fmn-binding Protein, Chain A"/>
    <property type="match status" value="1"/>
</dbReference>
<dbReference type="Proteomes" id="UP000732380">
    <property type="component" value="Unassembled WGS sequence"/>
</dbReference>
<evidence type="ECO:0000259" key="6">
    <source>
        <dbReference type="Pfam" id="PF01613"/>
    </source>
</evidence>
<name>A0A9P7TUQ2_9HYPO</name>
<comment type="cofactor">
    <cofactor evidence="1">
        <name>FMN</name>
        <dbReference type="ChEBI" id="CHEBI:58210"/>
    </cofactor>
</comment>
<dbReference type="PANTHER" id="PTHR33798:SF5">
    <property type="entry name" value="FLAVIN REDUCTASE LIKE DOMAIN-CONTAINING PROTEIN"/>
    <property type="match status" value="1"/>
</dbReference>
<keyword evidence="3" id="KW-0288">FMN</keyword>
<evidence type="ECO:0000256" key="4">
    <source>
        <dbReference type="ARBA" id="ARBA00038054"/>
    </source>
</evidence>
<comment type="caution">
    <text evidence="7">The sequence shown here is derived from an EMBL/GenBank/DDBJ whole genome shotgun (WGS) entry which is preliminary data.</text>
</comment>
<dbReference type="EMBL" id="SRQM01000008">
    <property type="protein sequence ID" value="KAG6123289.1"/>
    <property type="molecule type" value="Genomic_DNA"/>
</dbReference>
<feature type="region of interest" description="Disordered" evidence="5">
    <location>
        <begin position="1"/>
        <end position="63"/>
    </location>
</feature>
<keyword evidence="2" id="KW-0285">Flavoprotein</keyword>
<comment type="similarity">
    <text evidence="4">Belongs to the flavoredoxin family.</text>
</comment>
<dbReference type="PANTHER" id="PTHR33798">
    <property type="entry name" value="FLAVOPROTEIN OXYGENASE"/>
    <property type="match status" value="1"/>
</dbReference>
<feature type="domain" description="Flavin reductase like" evidence="6">
    <location>
        <begin position="81"/>
        <end position="229"/>
    </location>
</feature>
<gene>
    <name evidence="7" type="ORF">E4U13_007723</name>
</gene>
<accession>A0A9P7TUQ2</accession>
<evidence type="ECO:0000313" key="7">
    <source>
        <dbReference type="EMBL" id="KAG6123289.1"/>
    </source>
</evidence>
<organism evidence="7 8">
    <name type="scientific">Claviceps humidiphila</name>
    <dbReference type="NCBI Taxonomy" id="1294629"/>
    <lineage>
        <taxon>Eukaryota</taxon>
        <taxon>Fungi</taxon>
        <taxon>Dikarya</taxon>
        <taxon>Ascomycota</taxon>
        <taxon>Pezizomycotina</taxon>
        <taxon>Sordariomycetes</taxon>
        <taxon>Hypocreomycetidae</taxon>
        <taxon>Hypocreales</taxon>
        <taxon>Clavicipitaceae</taxon>
        <taxon>Claviceps</taxon>
    </lineage>
</organism>
<protein>
    <recommendedName>
        <fullName evidence="6">Flavin reductase like domain-containing protein</fullName>
    </recommendedName>
</protein>
<evidence type="ECO:0000256" key="5">
    <source>
        <dbReference type="SAM" id="MobiDB-lite"/>
    </source>
</evidence>
<dbReference type="Pfam" id="PF01613">
    <property type="entry name" value="Flavin_Reduct"/>
    <property type="match status" value="1"/>
</dbReference>
<dbReference type="GO" id="GO:0010181">
    <property type="term" value="F:FMN binding"/>
    <property type="evidence" value="ECO:0007669"/>
    <property type="project" value="InterPro"/>
</dbReference>
<evidence type="ECO:0000256" key="1">
    <source>
        <dbReference type="ARBA" id="ARBA00001917"/>
    </source>
</evidence>
<evidence type="ECO:0000256" key="3">
    <source>
        <dbReference type="ARBA" id="ARBA00022643"/>
    </source>
</evidence>
<evidence type="ECO:0000256" key="2">
    <source>
        <dbReference type="ARBA" id="ARBA00022630"/>
    </source>
</evidence>
<reference evidence="7 8" key="1">
    <citation type="journal article" date="2020" name="bioRxiv">
        <title>Whole genome comparisons of ergot fungi reveals the divergence and evolution of species within the genus Claviceps are the result of varying mechanisms driving genome evolution and host range expansion.</title>
        <authorList>
            <person name="Wyka S.A."/>
            <person name="Mondo S.J."/>
            <person name="Liu M."/>
            <person name="Dettman J."/>
            <person name="Nalam V."/>
            <person name="Broders K.D."/>
        </authorList>
    </citation>
    <scope>NUCLEOTIDE SEQUENCE [LARGE SCALE GENOMIC DNA]</scope>
    <source>
        <strain evidence="7 8">LM576</strain>
    </source>
</reference>
<dbReference type="AlphaFoldDB" id="A0A9P7TUQ2"/>
<proteinExistence type="inferred from homology"/>
<feature type="region of interest" description="Disordered" evidence="5">
    <location>
        <begin position="270"/>
        <end position="289"/>
    </location>
</feature>